<dbReference type="InterPro" id="IPR038740">
    <property type="entry name" value="BioF2-like_GNAT_dom"/>
</dbReference>
<feature type="domain" description="BioF2-like acetyltransferase" evidence="7">
    <location>
        <begin position="148"/>
        <end position="286"/>
    </location>
</feature>
<evidence type="ECO:0000313" key="9">
    <source>
        <dbReference type="Proteomes" id="UP000515472"/>
    </source>
</evidence>
<evidence type="ECO:0000256" key="3">
    <source>
        <dbReference type="ARBA" id="ARBA00022960"/>
    </source>
</evidence>
<evidence type="ECO:0000313" key="8">
    <source>
        <dbReference type="EMBL" id="BCG47654.1"/>
    </source>
</evidence>
<dbReference type="PANTHER" id="PTHR36174">
    <property type="entry name" value="LIPID II:GLYCINE GLYCYLTRANSFERASE"/>
    <property type="match status" value="1"/>
</dbReference>
<dbReference type="AlphaFoldDB" id="A0A6S6M7D1"/>
<dbReference type="InterPro" id="IPR017469">
    <property type="entry name" value="PEP-CTERM_FemAB-rel"/>
</dbReference>
<comment type="similarity">
    <text evidence="1">Belongs to the FemABX family.</text>
</comment>
<name>A0A6S6M7D1_9BACT</name>
<dbReference type="GO" id="GO:0071555">
    <property type="term" value="P:cell wall organization"/>
    <property type="evidence" value="ECO:0007669"/>
    <property type="project" value="UniProtKB-KW"/>
</dbReference>
<evidence type="ECO:0000256" key="2">
    <source>
        <dbReference type="ARBA" id="ARBA00022679"/>
    </source>
</evidence>
<keyword evidence="3" id="KW-0133">Cell shape</keyword>
<dbReference type="RefSeq" id="WP_185242519.1">
    <property type="nucleotide sequence ID" value="NZ_AP023213.1"/>
</dbReference>
<dbReference type="PROSITE" id="PS51191">
    <property type="entry name" value="FEMABX"/>
    <property type="match status" value="1"/>
</dbReference>
<proteinExistence type="inferred from homology"/>
<dbReference type="GO" id="GO:0016755">
    <property type="term" value="F:aminoacyltransferase activity"/>
    <property type="evidence" value="ECO:0007669"/>
    <property type="project" value="InterPro"/>
</dbReference>
<accession>A0A6S6M7D1</accession>
<dbReference type="InterPro" id="IPR050644">
    <property type="entry name" value="PG_Glycine_Bridge_Synth"/>
</dbReference>
<reference evidence="8 9" key="1">
    <citation type="submission" date="2020-06" db="EMBL/GenBank/DDBJ databases">
        <title>Interaction of electrochemicaly active bacteria, Geobacter bremensis R4 on different carbon anode.</title>
        <authorList>
            <person name="Meng L."/>
            <person name="Yoshida N."/>
        </authorList>
    </citation>
    <scope>NUCLEOTIDE SEQUENCE [LARGE SCALE GENOMIC DNA]</scope>
    <source>
        <strain evidence="8 9">R4</strain>
    </source>
</reference>
<dbReference type="InterPro" id="IPR016181">
    <property type="entry name" value="Acyl_CoA_acyltransferase"/>
</dbReference>
<organism evidence="8 9">
    <name type="scientific">Citrifermentans bremense</name>
    <dbReference type="NCBI Taxonomy" id="60035"/>
    <lineage>
        <taxon>Bacteria</taxon>
        <taxon>Pseudomonadati</taxon>
        <taxon>Thermodesulfobacteriota</taxon>
        <taxon>Desulfuromonadia</taxon>
        <taxon>Geobacterales</taxon>
        <taxon>Geobacteraceae</taxon>
        <taxon>Citrifermentans</taxon>
    </lineage>
</organism>
<keyword evidence="4" id="KW-0573">Peptidoglycan synthesis</keyword>
<dbReference type="Proteomes" id="UP000515472">
    <property type="component" value="Chromosome"/>
</dbReference>
<evidence type="ECO:0000256" key="5">
    <source>
        <dbReference type="ARBA" id="ARBA00023315"/>
    </source>
</evidence>
<sequence>MPGYRVTQELDPSRWDAYVDSMPAATCYHLSAWGKIIRESFGHPTHFLAALDPGGEVAGVLPLVQMKSALFGNFLVSVPFVNYGGLLCRDPGCVEPLLGAAEELRRCCGAEHVELRHLGSGIEGLPTREHKVTMVLSLSADPDQQWAKFNAKLRNQIRKAQKSGLSFRTGGLELLDGFYDVFARNMRDLGTPVYGKGFFASVLGSLPQTTRIAAVQLEGKVVAAGILSRYKETMEMPWASSIAEYKPLCPNNLLYWESIRLAISEGCAFLDFGRSTPNEGTYNFKKQWGAEPVQLYWQYLLEEGKALPELNPKNPKFQAAIAIWKRLPVRFTRLIGPAIVRNIP</sequence>
<dbReference type="PANTHER" id="PTHR36174:SF1">
    <property type="entry name" value="LIPID II:GLYCINE GLYCYLTRANSFERASE"/>
    <property type="match status" value="1"/>
</dbReference>
<evidence type="ECO:0000256" key="6">
    <source>
        <dbReference type="ARBA" id="ARBA00023316"/>
    </source>
</evidence>
<dbReference type="GO" id="GO:0009252">
    <property type="term" value="P:peptidoglycan biosynthetic process"/>
    <property type="evidence" value="ECO:0007669"/>
    <property type="project" value="UniProtKB-KW"/>
</dbReference>
<dbReference type="Gene3D" id="3.40.630.30">
    <property type="match status" value="1"/>
</dbReference>
<keyword evidence="9" id="KW-1185">Reference proteome</keyword>
<dbReference type="EMBL" id="AP023213">
    <property type="protein sequence ID" value="BCG47654.1"/>
    <property type="molecule type" value="Genomic_DNA"/>
</dbReference>
<keyword evidence="6" id="KW-0961">Cell wall biogenesis/degradation</keyword>
<evidence type="ECO:0000259" key="7">
    <source>
        <dbReference type="Pfam" id="PF13480"/>
    </source>
</evidence>
<dbReference type="Pfam" id="PF13480">
    <property type="entry name" value="Acetyltransf_6"/>
    <property type="match status" value="1"/>
</dbReference>
<keyword evidence="2" id="KW-0808">Transferase</keyword>
<dbReference type="SUPFAM" id="SSF55729">
    <property type="entry name" value="Acyl-CoA N-acyltransferases (Nat)"/>
    <property type="match status" value="2"/>
</dbReference>
<dbReference type="KEGG" id="gbn:GEOBRER4_24040"/>
<keyword evidence="5" id="KW-0012">Acyltransferase</keyword>
<evidence type="ECO:0000256" key="1">
    <source>
        <dbReference type="ARBA" id="ARBA00009943"/>
    </source>
</evidence>
<gene>
    <name evidence="8" type="ORF">GEOBRER4_n2493</name>
</gene>
<dbReference type="InterPro" id="IPR003447">
    <property type="entry name" value="FEMABX"/>
</dbReference>
<protein>
    <recommendedName>
        <fullName evidence="7">BioF2-like acetyltransferase domain-containing protein</fullName>
    </recommendedName>
</protein>
<dbReference type="GO" id="GO:0008360">
    <property type="term" value="P:regulation of cell shape"/>
    <property type="evidence" value="ECO:0007669"/>
    <property type="project" value="UniProtKB-KW"/>
</dbReference>
<evidence type="ECO:0000256" key="4">
    <source>
        <dbReference type="ARBA" id="ARBA00022984"/>
    </source>
</evidence>
<dbReference type="NCBIfam" id="TIGR03019">
    <property type="entry name" value="pepcterm_femAB"/>
    <property type="match status" value="1"/>
</dbReference>